<name>A0ABU6TZE1_9FABA</name>
<proteinExistence type="predicted"/>
<dbReference type="Proteomes" id="UP001341840">
    <property type="component" value="Unassembled WGS sequence"/>
</dbReference>
<evidence type="ECO:0000313" key="2">
    <source>
        <dbReference type="Proteomes" id="UP001341840"/>
    </source>
</evidence>
<accession>A0ABU6TZE1</accession>
<evidence type="ECO:0000313" key="1">
    <source>
        <dbReference type="EMBL" id="MED6153807.1"/>
    </source>
</evidence>
<dbReference type="EMBL" id="JASCZI010094559">
    <property type="protein sequence ID" value="MED6153807.1"/>
    <property type="molecule type" value="Genomic_DNA"/>
</dbReference>
<sequence>MEKLEVASLGTQGEIQATCGLCGGPHENHNCSLIREDQQVEQANYMGNQQRHDTEVNPKGECKAITLRSGKALEDISTKINIPFAEALEQMPLYAKFMKDLISKKRSWREEETIQL</sequence>
<reference evidence="1 2" key="1">
    <citation type="journal article" date="2023" name="Plants (Basel)">
        <title>Bridging the Gap: Combining Genomics and Transcriptomics Approaches to Understand Stylosanthes scabra, an Orphan Legume from the Brazilian Caatinga.</title>
        <authorList>
            <person name="Ferreira-Neto J.R.C."/>
            <person name="da Silva M.D."/>
            <person name="Binneck E."/>
            <person name="de Melo N.F."/>
            <person name="da Silva R.H."/>
            <person name="de Melo A.L.T.M."/>
            <person name="Pandolfi V."/>
            <person name="Bustamante F.O."/>
            <person name="Brasileiro-Vidal A.C."/>
            <person name="Benko-Iseppon A.M."/>
        </authorList>
    </citation>
    <scope>NUCLEOTIDE SEQUENCE [LARGE SCALE GENOMIC DNA]</scope>
    <source>
        <tissue evidence="1">Leaves</tissue>
    </source>
</reference>
<feature type="non-terminal residue" evidence="1">
    <location>
        <position position="116"/>
    </location>
</feature>
<gene>
    <name evidence="1" type="ORF">PIB30_105633</name>
</gene>
<keyword evidence="2" id="KW-1185">Reference proteome</keyword>
<organism evidence="1 2">
    <name type="scientific">Stylosanthes scabra</name>
    <dbReference type="NCBI Taxonomy" id="79078"/>
    <lineage>
        <taxon>Eukaryota</taxon>
        <taxon>Viridiplantae</taxon>
        <taxon>Streptophyta</taxon>
        <taxon>Embryophyta</taxon>
        <taxon>Tracheophyta</taxon>
        <taxon>Spermatophyta</taxon>
        <taxon>Magnoliopsida</taxon>
        <taxon>eudicotyledons</taxon>
        <taxon>Gunneridae</taxon>
        <taxon>Pentapetalae</taxon>
        <taxon>rosids</taxon>
        <taxon>fabids</taxon>
        <taxon>Fabales</taxon>
        <taxon>Fabaceae</taxon>
        <taxon>Papilionoideae</taxon>
        <taxon>50 kb inversion clade</taxon>
        <taxon>dalbergioids sensu lato</taxon>
        <taxon>Dalbergieae</taxon>
        <taxon>Pterocarpus clade</taxon>
        <taxon>Stylosanthes</taxon>
    </lineage>
</organism>
<protein>
    <submittedName>
        <fullName evidence="1">Uncharacterized protein</fullName>
    </submittedName>
</protein>
<comment type="caution">
    <text evidence="1">The sequence shown here is derived from an EMBL/GenBank/DDBJ whole genome shotgun (WGS) entry which is preliminary data.</text>
</comment>